<keyword evidence="3" id="KW-1185">Reference proteome</keyword>
<evidence type="ECO:0000313" key="2">
    <source>
        <dbReference type="EMBL" id="KAF6019952.1"/>
    </source>
</evidence>
<comment type="caution">
    <text evidence="2">The sequence shown here is derived from an EMBL/GenBank/DDBJ whole genome shotgun (WGS) entry which is preliminary data.</text>
</comment>
<accession>A0A7J7J193</accession>
<dbReference type="EMBL" id="VXIV02003204">
    <property type="protein sequence ID" value="KAF6019952.1"/>
    <property type="molecule type" value="Genomic_DNA"/>
</dbReference>
<sequence length="87" mass="9159">MLKYALGFQEPPPTESKKSDLPPQLLNRGKPPPGAGPGMRSQPYGRSEGVNTETTKGGSGGGGVMAMVLPCMQEAYLFTSFTLDKGI</sequence>
<evidence type="ECO:0000256" key="1">
    <source>
        <dbReference type="SAM" id="MobiDB-lite"/>
    </source>
</evidence>
<dbReference type="AlphaFoldDB" id="A0A7J7J193"/>
<dbReference type="OrthoDB" id="10070774at2759"/>
<name>A0A7J7J193_BUGNE</name>
<evidence type="ECO:0000313" key="3">
    <source>
        <dbReference type="Proteomes" id="UP000593567"/>
    </source>
</evidence>
<proteinExistence type="predicted"/>
<protein>
    <submittedName>
        <fullName evidence="2">Uncharacterized protein</fullName>
    </submittedName>
</protein>
<dbReference type="Proteomes" id="UP000593567">
    <property type="component" value="Unassembled WGS sequence"/>
</dbReference>
<gene>
    <name evidence="2" type="ORF">EB796_021772</name>
</gene>
<feature type="region of interest" description="Disordered" evidence="1">
    <location>
        <begin position="1"/>
        <end position="64"/>
    </location>
</feature>
<organism evidence="2 3">
    <name type="scientific">Bugula neritina</name>
    <name type="common">Brown bryozoan</name>
    <name type="synonym">Sertularia neritina</name>
    <dbReference type="NCBI Taxonomy" id="10212"/>
    <lineage>
        <taxon>Eukaryota</taxon>
        <taxon>Metazoa</taxon>
        <taxon>Spiralia</taxon>
        <taxon>Lophotrochozoa</taxon>
        <taxon>Bryozoa</taxon>
        <taxon>Gymnolaemata</taxon>
        <taxon>Cheilostomatida</taxon>
        <taxon>Flustrina</taxon>
        <taxon>Buguloidea</taxon>
        <taxon>Bugulidae</taxon>
        <taxon>Bugula</taxon>
    </lineage>
</organism>
<reference evidence="2" key="1">
    <citation type="submission" date="2020-06" db="EMBL/GenBank/DDBJ databases">
        <title>Draft genome of Bugula neritina, a colonial animal packing powerful symbionts and potential medicines.</title>
        <authorList>
            <person name="Rayko M."/>
        </authorList>
    </citation>
    <scope>NUCLEOTIDE SEQUENCE [LARGE SCALE GENOMIC DNA]</scope>
    <source>
        <strain evidence="2">Kwan_BN1</strain>
    </source>
</reference>